<dbReference type="EMBL" id="CP046401">
    <property type="protein sequence ID" value="QGY43192.1"/>
    <property type="molecule type" value="Genomic_DNA"/>
</dbReference>
<dbReference type="Pfam" id="PF20328">
    <property type="entry name" value="DUF6623"/>
    <property type="match status" value="1"/>
</dbReference>
<accession>A0A6I6JSR1</accession>
<name>A0A6I6JSR1_9BACT</name>
<keyword evidence="2" id="KW-1185">Reference proteome</keyword>
<sequence>MGNNINRNITQKGKLSSRLVSPPQLKYAAWAHGVSTQVERPNFLIGHRLGVCTIDDGDAWLGILRQGDGAKFYGEKDTNNWFHIALHSPVILNGTRLKLSKIFVLFRCAVASHHEDPERWYGTKIHSVHVWDGANRIKTFDNLELSGEHKTIKENVNQFILEPAIPVYYGISISVGVSFFGKYISYNKIKFYAAGGDFI</sequence>
<evidence type="ECO:0000313" key="2">
    <source>
        <dbReference type="Proteomes" id="UP000428260"/>
    </source>
</evidence>
<proteinExistence type="predicted"/>
<dbReference type="InterPro" id="IPR046731">
    <property type="entry name" value="DUF6623"/>
</dbReference>
<gene>
    <name evidence="1" type="ORF">GM418_05815</name>
</gene>
<organism evidence="1 2">
    <name type="scientific">Maribellus comscasis</name>
    <dbReference type="NCBI Taxonomy" id="2681766"/>
    <lineage>
        <taxon>Bacteria</taxon>
        <taxon>Pseudomonadati</taxon>
        <taxon>Bacteroidota</taxon>
        <taxon>Bacteroidia</taxon>
        <taxon>Marinilabiliales</taxon>
        <taxon>Prolixibacteraceae</taxon>
        <taxon>Maribellus</taxon>
    </lineage>
</organism>
<dbReference type="Proteomes" id="UP000428260">
    <property type="component" value="Chromosome"/>
</dbReference>
<reference evidence="1 2" key="1">
    <citation type="submission" date="2019-11" db="EMBL/GenBank/DDBJ databases">
        <authorList>
            <person name="Zheng R.K."/>
            <person name="Sun C.M."/>
        </authorList>
    </citation>
    <scope>NUCLEOTIDE SEQUENCE [LARGE SCALE GENOMIC DNA]</scope>
    <source>
        <strain evidence="1 2">WC007</strain>
    </source>
</reference>
<protein>
    <submittedName>
        <fullName evidence="1">Uncharacterized protein</fullName>
    </submittedName>
</protein>
<dbReference type="RefSeq" id="WP_158864079.1">
    <property type="nucleotide sequence ID" value="NZ_CP046401.1"/>
</dbReference>
<evidence type="ECO:0000313" key="1">
    <source>
        <dbReference type="EMBL" id="QGY43192.1"/>
    </source>
</evidence>
<dbReference type="KEGG" id="mcos:GM418_05815"/>
<dbReference type="AlphaFoldDB" id="A0A6I6JSR1"/>